<dbReference type="Proteomes" id="UP001165135">
    <property type="component" value="Unassembled WGS sequence"/>
</dbReference>
<feature type="region of interest" description="Disordered" evidence="1">
    <location>
        <begin position="1"/>
        <end position="74"/>
    </location>
</feature>
<reference evidence="2" key="1">
    <citation type="submission" date="2023-03" db="EMBL/GenBank/DDBJ databases">
        <title>Actinoallomurus iriomotensis NBRC 103681.</title>
        <authorList>
            <person name="Ichikawa N."/>
            <person name="Sato H."/>
            <person name="Tonouchi N."/>
        </authorList>
    </citation>
    <scope>NUCLEOTIDE SEQUENCE</scope>
    <source>
        <strain evidence="2">NBRC 103681</strain>
    </source>
</reference>
<comment type="caution">
    <text evidence="2">The sequence shown here is derived from an EMBL/GenBank/DDBJ whole genome shotgun (WGS) entry which is preliminary data.</text>
</comment>
<sequence>MAGGRTGHRPPDPTLRSGRAAVAYGPDPGSAMPELPRSPARRHERHGMPGLIALEEHLSTPRNNELLDGNMLQH</sequence>
<gene>
    <name evidence="2" type="ORF">Airi01_040590</name>
</gene>
<accession>A0A9W6RKP5</accession>
<dbReference type="EMBL" id="BSTJ01000004">
    <property type="protein sequence ID" value="GLY75792.1"/>
    <property type="molecule type" value="Genomic_DNA"/>
</dbReference>
<evidence type="ECO:0000313" key="3">
    <source>
        <dbReference type="Proteomes" id="UP001165135"/>
    </source>
</evidence>
<evidence type="ECO:0000256" key="1">
    <source>
        <dbReference type="SAM" id="MobiDB-lite"/>
    </source>
</evidence>
<organism evidence="2 3">
    <name type="scientific">Actinoallomurus iriomotensis</name>
    <dbReference type="NCBI Taxonomy" id="478107"/>
    <lineage>
        <taxon>Bacteria</taxon>
        <taxon>Bacillati</taxon>
        <taxon>Actinomycetota</taxon>
        <taxon>Actinomycetes</taxon>
        <taxon>Streptosporangiales</taxon>
        <taxon>Thermomonosporaceae</taxon>
        <taxon>Actinoallomurus</taxon>
    </lineage>
</organism>
<protein>
    <submittedName>
        <fullName evidence="2">Uncharacterized protein</fullName>
    </submittedName>
</protein>
<dbReference type="AlphaFoldDB" id="A0A9W6RKP5"/>
<name>A0A9W6RKP5_9ACTN</name>
<evidence type="ECO:0000313" key="2">
    <source>
        <dbReference type="EMBL" id="GLY75792.1"/>
    </source>
</evidence>
<proteinExistence type="predicted"/>